<dbReference type="REBASE" id="33007">
    <property type="entry name" value="M.Sis10ORF1437P"/>
</dbReference>
<evidence type="ECO:0000313" key="11">
    <source>
        <dbReference type="Proteomes" id="UP000006395"/>
    </source>
</evidence>
<keyword evidence="2" id="KW-0489">Methyltransferase</keyword>
<dbReference type="InterPro" id="IPR051537">
    <property type="entry name" value="DNA_Adenine_Mtase"/>
</dbReference>
<keyword evidence="3" id="KW-0808">Transferase</keyword>
<feature type="coiled-coil region" evidence="7">
    <location>
        <begin position="550"/>
        <end position="584"/>
    </location>
</feature>
<dbReference type="HOGENOM" id="CLU_013049_4_2_2"/>
<evidence type="ECO:0000313" key="10">
    <source>
        <dbReference type="EMBL" id="ADX82785.1"/>
    </source>
</evidence>
<evidence type="ECO:0000256" key="3">
    <source>
        <dbReference type="ARBA" id="ARBA00022679"/>
    </source>
</evidence>
<gene>
    <name evidence="10" type="ordered locus">SiH_1437</name>
</gene>
<evidence type="ECO:0000259" key="9">
    <source>
        <dbReference type="Pfam" id="PF12161"/>
    </source>
</evidence>
<evidence type="ECO:0000259" key="8">
    <source>
        <dbReference type="Pfam" id="PF02384"/>
    </source>
</evidence>
<dbReference type="Pfam" id="PF12161">
    <property type="entry name" value="HsdM_N"/>
    <property type="match status" value="1"/>
</dbReference>
<reference evidence="10 11" key="1">
    <citation type="journal article" date="2011" name="J. Bacteriol.">
        <title>Genome analyses of icelandic strains of Sulfolobus islandicus, model organisms for genetic and virus-host interaction studies.</title>
        <authorList>
            <person name="Guo L."/>
            <person name="Brugger K."/>
            <person name="Liu C."/>
            <person name="Shah S.A."/>
            <person name="Zheng H."/>
            <person name="Zhu Y."/>
            <person name="Wang S."/>
            <person name="Lillestol R.K."/>
            <person name="Chen L."/>
            <person name="Frank J."/>
            <person name="Prangishvili D."/>
            <person name="Paulin L."/>
            <person name="She Q."/>
            <person name="Huang L."/>
            <person name="Garrett R.A."/>
        </authorList>
    </citation>
    <scope>NUCLEOTIDE SEQUENCE [LARGE SCALE GENOMIC DNA]</scope>
    <source>
        <strain evidence="10 11">HVE10/4</strain>
    </source>
</reference>
<evidence type="ECO:0000256" key="2">
    <source>
        <dbReference type="ARBA" id="ARBA00022603"/>
    </source>
</evidence>
<dbReference type="Gene3D" id="3.40.50.150">
    <property type="entry name" value="Vaccinia Virus protein VP39"/>
    <property type="match status" value="1"/>
</dbReference>
<keyword evidence="7" id="KW-0175">Coiled coil</keyword>
<feature type="domain" description="DNA methylase adenine-specific" evidence="8">
    <location>
        <begin position="236"/>
        <end position="544"/>
    </location>
</feature>
<dbReference type="InterPro" id="IPR038333">
    <property type="entry name" value="T1MK-like_N_sf"/>
</dbReference>
<dbReference type="PANTHER" id="PTHR42933">
    <property type="entry name" value="SLR6095 PROTEIN"/>
    <property type="match status" value="1"/>
</dbReference>
<dbReference type="EC" id="2.1.1.72" evidence="1"/>
<dbReference type="InterPro" id="IPR002052">
    <property type="entry name" value="DNA_methylase_N6_adenine_CS"/>
</dbReference>
<dbReference type="GO" id="GO:0003677">
    <property type="term" value="F:DNA binding"/>
    <property type="evidence" value="ECO:0007669"/>
    <property type="project" value="InterPro"/>
</dbReference>
<evidence type="ECO:0000256" key="4">
    <source>
        <dbReference type="ARBA" id="ARBA00022691"/>
    </source>
</evidence>
<protein>
    <recommendedName>
        <fullName evidence="1">site-specific DNA-methyltransferase (adenine-specific)</fullName>
        <ecNumber evidence="1">2.1.1.72</ecNumber>
    </recommendedName>
</protein>
<sequence>MKKEGSCLKNLPSWAVVRYSYINEYFENKPFTAKDVENLFSKLVTEKKLEHIGSIKEFLAILKREGCIKVIKSALDEKYVQYQLLESELSKGDLFTVLKQGADLIRLGLDYRSLLVFLFYKAISDKYEDEVNQIIKDEGLSKKEAYIVANSKFKMYDENTGELLTWNEITKKNDYLVEFQNALIKFATLNPETISKDLMIALLNKLGISNLTSEHKAKLDQIKRLFDKLDFSNVNYDAIGDAYMYILAQFAPTKGKEGEVYTPHEVIKLLIRLIDPEPGSDILDPAMGSGAMLIEAYKYIKEKNGGVKLFGQEYNPDMAAIAKLNFILHGIENNLVEVQIGDSLRKLKFSENSQFQVDYVVANPPWNQDGYGEESIGNDISLRKIFKYGFTPNNTADWAWVQLMLYYAKKKVGVVLDQGALSREGKERTIRERIVNEDLIEAIILLPEKLFYNTQVSGIIMILNKEKEKERKGKILFIDATDLYIKHPEVRKLNKLDDEHIQQIVETYREFKTVLSFSRVVDIEEIIKNDYNLNVSYYVTKHANNNSVSIKEIEELWDNIEEIMEEREEKERELEETIRIMVSENE</sequence>
<evidence type="ECO:0000256" key="1">
    <source>
        <dbReference type="ARBA" id="ARBA00011900"/>
    </source>
</evidence>
<dbReference type="InterPro" id="IPR022749">
    <property type="entry name" value="D12N6_MeTrfase_N"/>
</dbReference>
<evidence type="ECO:0000256" key="5">
    <source>
        <dbReference type="ARBA" id="ARBA00022747"/>
    </source>
</evidence>
<dbReference type="GO" id="GO:0008170">
    <property type="term" value="F:N-methyltransferase activity"/>
    <property type="evidence" value="ECO:0007669"/>
    <property type="project" value="InterPro"/>
</dbReference>
<dbReference type="EMBL" id="CP002426">
    <property type="protein sequence ID" value="ADX82785.1"/>
    <property type="molecule type" value="Genomic_DNA"/>
</dbReference>
<dbReference type="SMR" id="F0NPM8"/>
<keyword evidence="5" id="KW-0680">Restriction system</keyword>
<feature type="domain" description="N6 adenine-specific DNA methyltransferase N-terminal" evidence="9">
    <location>
        <begin position="114"/>
        <end position="199"/>
    </location>
</feature>
<dbReference type="PANTHER" id="PTHR42933:SF3">
    <property type="entry name" value="TYPE I RESTRICTION ENZYME MJAVIII METHYLASE SUBUNIT"/>
    <property type="match status" value="1"/>
</dbReference>
<dbReference type="GO" id="GO:0009307">
    <property type="term" value="P:DNA restriction-modification system"/>
    <property type="evidence" value="ECO:0007669"/>
    <property type="project" value="UniProtKB-KW"/>
</dbReference>
<dbReference type="Proteomes" id="UP000006395">
    <property type="component" value="Chromosome"/>
</dbReference>
<proteinExistence type="predicted"/>
<name>F0NPM8_SACI0</name>
<organism evidence="10 11">
    <name type="scientific">Saccharolobus islandicus (strain HVE10/4)</name>
    <name type="common">Sulfolobus islandicus</name>
    <dbReference type="NCBI Taxonomy" id="930943"/>
    <lineage>
        <taxon>Archaea</taxon>
        <taxon>Thermoproteota</taxon>
        <taxon>Thermoprotei</taxon>
        <taxon>Sulfolobales</taxon>
        <taxon>Sulfolobaceae</taxon>
        <taxon>Saccharolobus</taxon>
    </lineage>
</organism>
<dbReference type="PRINTS" id="PR00507">
    <property type="entry name" value="N12N6MTFRASE"/>
</dbReference>
<dbReference type="Gene3D" id="1.20.1260.30">
    <property type="match status" value="1"/>
</dbReference>
<keyword evidence="11" id="KW-1185">Reference proteome</keyword>
<dbReference type="GO" id="GO:0009007">
    <property type="term" value="F:site-specific DNA-methyltransferase (adenine-specific) activity"/>
    <property type="evidence" value="ECO:0007669"/>
    <property type="project" value="UniProtKB-EC"/>
</dbReference>
<keyword evidence="4" id="KW-0949">S-adenosyl-L-methionine</keyword>
<dbReference type="SUPFAM" id="SSF53335">
    <property type="entry name" value="S-adenosyl-L-methionine-dependent methyltransferases"/>
    <property type="match status" value="1"/>
</dbReference>
<evidence type="ECO:0000256" key="6">
    <source>
        <dbReference type="ARBA" id="ARBA00047942"/>
    </source>
</evidence>
<dbReference type="KEGG" id="sih:SiH_1437"/>
<dbReference type="RefSeq" id="WP_014512687.1">
    <property type="nucleotide sequence ID" value="NC_017275.1"/>
</dbReference>
<dbReference type="PROSITE" id="PS00092">
    <property type="entry name" value="N6_MTASE"/>
    <property type="match status" value="1"/>
</dbReference>
<dbReference type="GeneID" id="12415509"/>
<dbReference type="GO" id="GO:0032259">
    <property type="term" value="P:methylation"/>
    <property type="evidence" value="ECO:0007669"/>
    <property type="project" value="UniProtKB-KW"/>
</dbReference>
<dbReference type="AlphaFoldDB" id="F0NPM8"/>
<dbReference type="InterPro" id="IPR029063">
    <property type="entry name" value="SAM-dependent_MTases_sf"/>
</dbReference>
<accession>F0NPM8</accession>
<dbReference type="Pfam" id="PF02384">
    <property type="entry name" value="N6_Mtase"/>
    <property type="match status" value="1"/>
</dbReference>
<dbReference type="InterPro" id="IPR003356">
    <property type="entry name" value="DNA_methylase_A-5"/>
</dbReference>
<comment type="catalytic activity">
    <reaction evidence="6">
        <text>a 2'-deoxyadenosine in DNA + S-adenosyl-L-methionine = an N(6)-methyl-2'-deoxyadenosine in DNA + S-adenosyl-L-homocysteine + H(+)</text>
        <dbReference type="Rhea" id="RHEA:15197"/>
        <dbReference type="Rhea" id="RHEA-COMP:12418"/>
        <dbReference type="Rhea" id="RHEA-COMP:12419"/>
        <dbReference type="ChEBI" id="CHEBI:15378"/>
        <dbReference type="ChEBI" id="CHEBI:57856"/>
        <dbReference type="ChEBI" id="CHEBI:59789"/>
        <dbReference type="ChEBI" id="CHEBI:90615"/>
        <dbReference type="ChEBI" id="CHEBI:90616"/>
        <dbReference type="EC" id="2.1.1.72"/>
    </reaction>
</comment>
<evidence type="ECO:0000256" key="7">
    <source>
        <dbReference type="SAM" id="Coils"/>
    </source>
</evidence>